<dbReference type="Proteomes" id="UP000494206">
    <property type="component" value="Unassembled WGS sequence"/>
</dbReference>
<accession>A0A8S1ETY7</accession>
<comment type="caution">
    <text evidence="3">The sequence shown here is derived from an EMBL/GenBank/DDBJ whole genome shotgun (WGS) entry which is preliminary data.</text>
</comment>
<evidence type="ECO:0000256" key="2">
    <source>
        <dbReference type="SAM" id="MobiDB-lite"/>
    </source>
</evidence>
<sequence length="390" mass="44650">MSLFAKYTKFGNGAPTTTTTATSSYFNENNITHRKKLSAVSRSMTGDDAVVTASPRNCYQRSTVSPLRTRTASMDESDGARLSQIRRIDDNDEPHEALEALPTSSTGAKKTRPSTSSLTSMFRNRAGSPMDKFRKIISRSSSSKAALQKSESEFREIEKSLNEEIDRLKDELKFTRVQLNKANTLIEKSQKIVKSEECQVNIVKDSNEVGTMTDETAECEIRKTDKENVNPSKTPEIICLDEENNVKAELKQALMKLEEERREHKAVYRDFLTVVRLAERQREDAESRLEAIMRSSGDDEDWSVLMAQHRHTLRRNALLMWAQKKLAPYEQHDFPDDDPLFGDCIEKCRRAFDKLNIKFDIDLNESSVPNWRDVMDSVFLIYKKGVLKRE</sequence>
<evidence type="ECO:0008006" key="5">
    <source>
        <dbReference type="Google" id="ProtNLM"/>
    </source>
</evidence>
<feature type="region of interest" description="Disordered" evidence="2">
    <location>
        <begin position="89"/>
        <end position="125"/>
    </location>
</feature>
<evidence type="ECO:0000313" key="4">
    <source>
        <dbReference type="Proteomes" id="UP000494206"/>
    </source>
</evidence>
<evidence type="ECO:0000313" key="3">
    <source>
        <dbReference type="EMBL" id="CAB3403513.1"/>
    </source>
</evidence>
<gene>
    <name evidence="3" type="ORF">CBOVIS_LOCUS5978</name>
</gene>
<dbReference type="OrthoDB" id="10017054at2759"/>
<feature type="compositionally biased region" description="Basic and acidic residues" evidence="2">
    <location>
        <begin position="89"/>
        <end position="98"/>
    </location>
</feature>
<feature type="compositionally biased region" description="Polar residues" evidence="2">
    <location>
        <begin position="102"/>
        <end position="122"/>
    </location>
</feature>
<reference evidence="3 4" key="1">
    <citation type="submission" date="2020-04" db="EMBL/GenBank/DDBJ databases">
        <authorList>
            <person name="Laetsch R D."/>
            <person name="Stevens L."/>
            <person name="Kumar S."/>
            <person name="Blaxter L. M."/>
        </authorList>
    </citation>
    <scope>NUCLEOTIDE SEQUENCE [LARGE SCALE GENOMIC DNA]</scope>
</reference>
<dbReference type="AlphaFoldDB" id="A0A8S1ETY7"/>
<evidence type="ECO:0000256" key="1">
    <source>
        <dbReference type="SAM" id="Coils"/>
    </source>
</evidence>
<keyword evidence="1" id="KW-0175">Coiled coil</keyword>
<feature type="coiled-coil region" evidence="1">
    <location>
        <begin position="147"/>
        <end position="185"/>
    </location>
</feature>
<dbReference type="EMBL" id="CADEPM010000003">
    <property type="protein sequence ID" value="CAB3403513.1"/>
    <property type="molecule type" value="Genomic_DNA"/>
</dbReference>
<organism evidence="3 4">
    <name type="scientific">Caenorhabditis bovis</name>
    <dbReference type="NCBI Taxonomy" id="2654633"/>
    <lineage>
        <taxon>Eukaryota</taxon>
        <taxon>Metazoa</taxon>
        <taxon>Ecdysozoa</taxon>
        <taxon>Nematoda</taxon>
        <taxon>Chromadorea</taxon>
        <taxon>Rhabditida</taxon>
        <taxon>Rhabditina</taxon>
        <taxon>Rhabditomorpha</taxon>
        <taxon>Rhabditoidea</taxon>
        <taxon>Rhabditidae</taxon>
        <taxon>Peloderinae</taxon>
        <taxon>Caenorhabditis</taxon>
    </lineage>
</organism>
<name>A0A8S1ETY7_9PELO</name>
<feature type="coiled-coil region" evidence="1">
    <location>
        <begin position="240"/>
        <end position="295"/>
    </location>
</feature>
<keyword evidence="4" id="KW-1185">Reference proteome</keyword>
<proteinExistence type="predicted"/>
<protein>
    <recommendedName>
        <fullName evidence="5">Calponin-homology (CH) domain-containing protein</fullName>
    </recommendedName>
</protein>